<dbReference type="PROSITE" id="PS50158">
    <property type="entry name" value="ZF_CCHC"/>
    <property type="match status" value="1"/>
</dbReference>
<keyword evidence="5" id="KW-1185">Reference proteome</keyword>
<keyword evidence="1" id="KW-0863">Zinc-finger</keyword>
<dbReference type="Proteomes" id="UP001386955">
    <property type="component" value="Unassembled WGS sequence"/>
</dbReference>
<dbReference type="GO" id="GO:0003676">
    <property type="term" value="F:nucleic acid binding"/>
    <property type="evidence" value="ECO:0007669"/>
    <property type="project" value="InterPro"/>
</dbReference>
<gene>
    <name evidence="4" type="ORF">VNO78_20880</name>
</gene>
<dbReference type="InterPro" id="IPR001878">
    <property type="entry name" value="Znf_CCHC"/>
</dbReference>
<reference evidence="4 5" key="1">
    <citation type="submission" date="2024-01" db="EMBL/GenBank/DDBJ databases">
        <title>The genomes of 5 underutilized Papilionoideae crops provide insights into root nodulation and disease resistanc.</title>
        <authorList>
            <person name="Jiang F."/>
        </authorList>
    </citation>
    <scope>NUCLEOTIDE SEQUENCE [LARGE SCALE GENOMIC DNA]</scope>
    <source>
        <strain evidence="4">DUOXIRENSHENG_FW03</strain>
        <tissue evidence="4">Leaves</tissue>
    </source>
</reference>
<evidence type="ECO:0000313" key="5">
    <source>
        <dbReference type="Proteomes" id="UP001386955"/>
    </source>
</evidence>
<feature type="region of interest" description="Disordered" evidence="2">
    <location>
        <begin position="359"/>
        <end position="378"/>
    </location>
</feature>
<organism evidence="4 5">
    <name type="scientific">Psophocarpus tetragonolobus</name>
    <name type="common">Winged bean</name>
    <name type="synonym">Dolichos tetragonolobus</name>
    <dbReference type="NCBI Taxonomy" id="3891"/>
    <lineage>
        <taxon>Eukaryota</taxon>
        <taxon>Viridiplantae</taxon>
        <taxon>Streptophyta</taxon>
        <taxon>Embryophyta</taxon>
        <taxon>Tracheophyta</taxon>
        <taxon>Spermatophyta</taxon>
        <taxon>Magnoliopsida</taxon>
        <taxon>eudicotyledons</taxon>
        <taxon>Gunneridae</taxon>
        <taxon>Pentapetalae</taxon>
        <taxon>rosids</taxon>
        <taxon>fabids</taxon>
        <taxon>Fabales</taxon>
        <taxon>Fabaceae</taxon>
        <taxon>Papilionoideae</taxon>
        <taxon>50 kb inversion clade</taxon>
        <taxon>NPAAA clade</taxon>
        <taxon>indigoferoid/millettioid clade</taxon>
        <taxon>Phaseoleae</taxon>
        <taxon>Psophocarpus</taxon>
    </lineage>
</organism>
<evidence type="ECO:0000256" key="1">
    <source>
        <dbReference type="PROSITE-ProRule" id="PRU00047"/>
    </source>
</evidence>
<evidence type="ECO:0000313" key="4">
    <source>
        <dbReference type="EMBL" id="KAK7392441.1"/>
    </source>
</evidence>
<keyword evidence="1" id="KW-0479">Metal-binding</keyword>
<accession>A0AAN9SAR5</accession>
<proteinExistence type="predicted"/>
<dbReference type="GO" id="GO:0008270">
    <property type="term" value="F:zinc ion binding"/>
    <property type="evidence" value="ECO:0007669"/>
    <property type="project" value="UniProtKB-KW"/>
</dbReference>
<dbReference type="EMBL" id="JAYMYS010000005">
    <property type="protein sequence ID" value="KAK7392441.1"/>
    <property type="molecule type" value="Genomic_DNA"/>
</dbReference>
<keyword evidence="1" id="KW-0862">Zinc</keyword>
<name>A0AAN9SAR5_PSOTE</name>
<evidence type="ECO:0000259" key="3">
    <source>
        <dbReference type="PROSITE" id="PS50158"/>
    </source>
</evidence>
<comment type="caution">
    <text evidence="4">The sequence shown here is derived from an EMBL/GenBank/DDBJ whole genome shotgun (WGS) entry which is preliminary data.</text>
</comment>
<evidence type="ECO:0000256" key="2">
    <source>
        <dbReference type="SAM" id="MobiDB-lite"/>
    </source>
</evidence>
<sequence>MKLHFRSPDEAAFVLAAREFGFEFFHKNTNKHIIALHVLNYESGKKVDRVSPLPGLLQNASSSIVLCTSDYILLCCHVGGVSERFGKVCRLLLALQICNIASITLVRGLGYKISDFRLWWKQNNVEEFSEFSHDKHAMELCIYAVGNNTEVDLYVEHLSVNEPKFLLDEELLTSINDGGAKAGVEDGLDAREKNVSNAEMNVGVETEVDEECVETSKDGKVNVETSKCGKSAAVSESSDESFNPSNFEDSLVDMDLTNKDDSVREMDDLGCVNNPVISIDVPNFDASEHDSEEDYLTEELDSGIESESHFNSNGKLRNKPLIPKKLITTEADEGSSRTMLRKARQTAIKIIDELGLMPPIHMDPGTPKKLRKREVDEGYSRTKMRKTKICRTCGETGHNKRTCKKAAVDEVETEIALDGQQPIAQFTPTQQFGTTVKETCVSQSATLDAPISATLAAPQSPTLATTAAASNCAKPAAECTSKSKGVAEKSKGKAHKNSIELVEAYKACVDAYVMTDVLVK</sequence>
<protein>
    <recommendedName>
        <fullName evidence="3">CCHC-type domain-containing protein</fullName>
    </recommendedName>
</protein>
<dbReference type="SUPFAM" id="SSF57756">
    <property type="entry name" value="Retrovirus zinc finger-like domains"/>
    <property type="match status" value="1"/>
</dbReference>
<dbReference type="AlphaFoldDB" id="A0AAN9SAR5"/>
<feature type="domain" description="CCHC-type" evidence="3">
    <location>
        <begin position="390"/>
        <end position="405"/>
    </location>
</feature>
<dbReference type="InterPro" id="IPR036875">
    <property type="entry name" value="Znf_CCHC_sf"/>
</dbReference>